<dbReference type="Pfam" id="PF13624">
    <property type="entry name" value="SurA_N_3"/>
    <property type="match status" value="1"/>
</dbReference>
<dbReference type="PANTHER" id="PTHR47245">
    <property type="entry name" value="PEPTIDYLPROLYL ISOMERASE"/>
    <property type="match status" value="1"/>
</dbReference>
<evidence type="ECO:0000313" key="5">
    <source>
        <dbReference type="Proteomes" id="UP000182229"/>
    </source>
</evidence>
<accession>A0A1L9BC61</accession>
<comment type="caution">
    <text evidence="4">The sequence shown here is derived from an EMBL/GenBank/DDBJ whole genome shotgun (WGS) entry which is preliminary data.</text>
</comment>
<dbReference type="STRING" id="83449.BON30_19665"/>
<evidence type="ECO:0000256" key="1">
    <source>
        <dbReference type="PROSITE-ProRule" id="PRU00278"/>
    </source>
</evidence>
<dbReference type="PROSITE" id="PS51257">
    <property type="entry name" value="PROKAR_LIPOPROTEIN"/>
    <property type="match status" value="1"/>
</dbReference>
<dbReference type="Gene3D" id="1.10.8.1040">
    <property type="match status" value="1"/>
</dbReference>
<dbReference type="GO" id="GO:0003755">
    <property type="term" value="F:peptidyl-prolyl cis-trans isomerase activity"/>
    <property type="evidence" value="ECO:0007669"/>
    <property type="project" value="UniProtKB-KW"/>
</dbReference>
<keyword evidence="1" id="KW-0413">Isomerase</keyword>
<evidence type="ECO:0000256" key="2">
    <source>
        <dbReference type="SAM" id="MobiDB-lite"/>
    </source>
</evidence>
<dbReference type="Pfam" id="PF13145">
    <property type="entry name" value="Rotamase_2"/>
    <property type="match status" value="1"/>
</dbReference>
<dbReference type="InterPro" id="IPR046357">
    <property type="entry name" value="PPIase_dom_sf"/>
</dbReference>
<dbReference type="InterPro" id="IPR050245">
    <property type="entry name" value="PrsA_foldase"/>
</dbReference>
<gene>
    <name evidence="4" type="ORF">BON30_19665</name>
</gene>
<feature type="domain" description="PpiC" evidence="3">
    <location>
        <begin position="140"/>
        <end position="250"/>
    </location>
</feature>
<dbReference type="PROSITE" id="PS50198">
    <property type="entry name" value="PPIC_PPIASE_2"/>
    <property type="match status" value="1"/>
</dbReference>
<protein>
    <recommendedName>
        <fullName evidence="3">PpiC domain-containing protein</fullName>
    </recommendedName>
</protein>
<dbReference type="Proteomes" id="UP000182229">
    <property type="component" value="Unassembled WGS sequence"/>
</dbReference>
<dbReference type="AlphaFoldDB" id="A0A1L9BC61"/>
<name>A0A1L9BC61_9BACT</name>
<organism evidence="4 5">
    <name type="scientific">Cystobacter ferrugineus</name>
    <dbReference type="NCBI Taxonomy" id="83449"/>
    <lineage>
        <taxon>Bacteria</taxon>
        <taxon>Pseudomonadati</taxon>
        <taxon>Myxococcota</taxon>
        <taxon>Myxococcia</taxon>
        <taxon>Myxococcales</taxon>
        <taxon>Cystobacterineae</taxon>
        <taxon>Archangiaceae</taxon>
        <taxon>Cystobacter</taxon>
    </lineage>
</organism>
<evidence type="ECO:0000259" key="3">
    <source>
        <dbReference type="PROSITE" id="PS50198"/>
    </source>
</evidence>
<sequence>MKFSAGAVSLLLLASACRGSEPGQTATTKQEPVVARVGDGSITAREFSARLEEQPPFIRARYTTVERKKEFLENLVRVELLAQEARRQGLDKDPDVLATLEKLMVQRLVQKHAATLEKQPVSEEDVRTYYREHSSDFMSPERVRISHVFLAAAPQDARRAQVKQEAARLLTEQSRGQPGASGASFAELVRKRSDDAATKTQEGDLGLKAREELTTLWGPEFAQAAFSLETKDAVAQVETERGIHLIKLIHREPGNTQSFEVARPRIEARLQMERRSRAIDDLIANLKKSTPIEIDDKVLEQASAEGAAPAQQEANPARK</sequence>
<dbReference type="SUPFAM" id="SSF54534">
    <property type="entry name" value="FKBP-like"/>
    <property type="match status" value="1"/>
</dbReference>
<proteinExistence type="predicted"/>
<dbReference type="InterPro" id="IPR027304">
    <property type="entry name" value="Trigger_fact/SurA_dom_sf"/>
</dbReference>
<dbReference type="SUPFAM" id="SSF109998">
    <property type="entry name" value="Triger factor/SurA peptide-binding domain-like"/>
    <property type="match status" value="1"/>
</dbReference>
<dbReference type="InterPro" id="IPR000297">
    <property type="entry name" value="PPIase_PpiC"/>
</dbReference>
<dbReference type="RefSeq" id="WP_071899958.1">
    <property type="nucleotide sequence ID" value="NZ_MPIN01000004.1"/>
</dbReference>
<reference evidence="4 5" key="2">
    <citation type="submission" date="2016-12" db="EMBL/GenBank/DDBJ databases">
        <title>Draft Genome Sequence of Cystobacter ferrugineus Strain Cbfe23.</title>
        <authorList>
            <person name="Akbar S."/>
            <person name="Dowd S.E."/>
            <person name="Stevens D.C."/>
        </authorList>
    </citation>
    <scope>NUCLEOTIDE SEQUENCE [LARGE SCALE GENOMIC DNA]</scope>
    <source>
        <strain evidence="4 5">Cbfe23</strain>
    </source>
</reference>
<feature type="region of interest" description="Disordered" evidence="2">
    <location>
        <begin position="297"/>
        <end position="319"/>
    </location>
</feature>
<keyword evidence="5" id="KW-1185">Reference proteome</keyword>
<reference evidence="5" key="1">
    <citation type="submission" date="2016-11" db="EMBL/GenBank/DDBJ databases">
        <authorList>
            <person name="Shukria A."/>
            <person name="Stevens D.C."/>
        </authorList>
    </citation>
    <scope>NUCLEOTIDE SEQUENCE [LARGE SCALE GENOMIC DNA]</scope>
    <source>
        <strain evidence="5">Cbfe23</strain>
    </source>
</reference>
<dbReference type="Gene3D" id="3.10.50.40">
    <property type="match status" value="1"/>
</dbReference>
<evidence type="ECO:0000313" key="4">
    <source>
        <dbReference type="EMBL" id="OJH39803.1"/>
    </source>
</evidence>
<keyword evidence="1" id="KW-0697">Rotamase</keyword>
<dbReference type="EMBL" id="MPIN01000004">
    <property type="protein sequence ID" value="OJH39803.1"/>
    <property type="molecule type" value="Genomic_DNA"/>
</dbReference>
<dbReference type="PANTHER" id="PTHR47245:SF2">
    <property type="entry name" value="PEPTIDYL-PROLYL CIS-TRANS ISOMERASE HP_0175-RELATED"/>
    <property type="match status" value="1"/>
</dbReference>